<evidence type="ECO:0000256" key="6">
    <source>
        <dbReference type="ARBA" id="ARBA00022737"/>
    </source>
</evidence>
<dbReference type="CDD" id="cd09112">
    <property type="entry name" value="PLDc_CLS_2"/>
    <property type="match status" value="1"/>
</dbReference>
<dbReference type="EC" id="2.7.8.-" evidence="12 13"/>
<evidence type="ECO:0000259" key="14">
    <source>
        <dbReference type="PROSITE" id="PS50035"/>
    </source>
</evidence>
<evidence type="ECO:0000256" key="4">
    <source>
        <dbReference type="ARBA" id="ARBA00022679"/>
    </source>
</evidence>
<dbReference type="PANTHER" id="PTHR21248">
    <property type="entry name" value="CARDIOLIPIN SYNTHASE"/>
    <property type="match status" value="1"/>
</dbReference>
<reference evidence="15 16" key="1">
    <citation type="journal article" date="2014" name="PLoS ONE">
        <title>How to Kill the Honey Bee Larva: Genomic Potential and Virulence Mechanisms of Paenibacillus larvae.</title>
        <authorList>
            <person name="Djukic M."/>
            <person name="Brzuszkiewicz E."/>
            <person name="Funfhaus A."/>
            <person name="Voss J."/>
            <person name="Gollnow K."/>
            <person name="Poppinga L."/>
            <person name="Liesegang H."/>
            <person name="Garcia-Gonzalez E."/>
            <person name="Genersch E."/>
            <person name="Daniel R."/>
        </authorList>
    </citation>
    <scope>NUCLEOTIDE SEQUENCE [LARGE SCALE GENOMIC DNA]</scope>
    <source>
        <strain evidence="15 16">DSM 25430</strain>
    </source>
</reference>
<dbReference type="SMART" id="SM00155">
    <property type="entry name" value="PLDc"/>
    <property type="match status" value="2"/>
</dbReference>
<keyword evidence="7 12" id="KW-1133">Transmembrane helix</keyword>
<feature type="active site" evidence="12">
    <location>
        <position position="419"/>
    </location>
</feature>
<dbReference type="Pfam" id="PF13396">
    <property type="entry name" value="PLDc_N"/>
    <property type="match status" value="1"/>
</dbReference>
<dbReference type="InterPro" id="IPR001736">
    <property type="entry name" value="PLipase_D/transphosphatidylase"/>
</dbReference>
<dbReference type="PROSITE" id="PS50035">
    <property type="entry name" value="PLD"/>
    <property type="match status" value="2"/>
</dbReference>
<keyword evidence="5 12" id="KW-0812">Transmembrane</keyword>
<keyword evidence="11 12" id="KW-1208">Phospholipid metabolism</keyword>
<dbReference type="SUPFAM" id="SSF56024">
    <property type="entry name" value="Phospholipase D/nuclease"/>
    <property type="match status" value="2"/>
</dbReference>
<dbReference type="GO" id="GO:0008808">
    <property type="term" value="F:cardiolipin synthase activity"/>
    <property type="evidence" value="ECO:0007669"/>
    <property type="project" value="UniProtKB-UniRule"/>
</dbReference>
<dbReference type="CDD" id="cd09110">
    <property type="entry name" value="PLDc_CLS_1"/>
    <property type="match status" value="1"/>
</dbReference>
<feature type="active site" evidence="12">
    <location>
        <position position="236"/>
    </location>
</feature>
<evidence type="ECO:0000313" key="15">
    <source>
        <dbReference type="EMBL" id="AHD04188.1"/>
    </source>
</evidence>
<evidence type="ECO:0000256" key="10">
    <source>
        <dbReference type="ARBA" id="ARBA00023209"/>
    </source>
</evidence>
<keyword evidence="3 12" id="KW-0444">Lipid biosynthesis</keyword>
<evidence type="ECO:0000256" key="12">
    <source>
        <dbReference type="HAMAP-Rule" id="MF_01916"/>
    </source>
</evidence>
<evidence type="ECO:0000313" key="16">
    <source>
        <dbReference type="Proteomes" id="UP000029431"/>
    </source>
</evidence>
<keyword evidence="9 12" id="KW-0472">Membrane</keyword>
<keyword evidence="16" id="KW-1185">Reference proteome</keyword>
<feature type="transmembrane region" description="Helical" evidence="12">
    <location>
        <begin position="17"/>
        <end position="37"/>
    </location>
</feature>
<dbReference type="GO" id="GO:0032049">
    <property type="term" value="P:cardiolipin biosynthetic process"/>
    <property type="evidence" value="ECO:0007669"/>
    <property type="project" value="UniProtKB-UniRule"/>
</dbReference>
<dbReference type="eggNOG" id="COG1502">
    <property type="taxonomic scope" value="Bacteria"/>
</dbReference>
<gene>
    <name evidence="15" type="primary">cls</name>
    <name evidence="15" type="ORF">ERIC2_c03260</name>
</gene>
<dbReference type="KEGG" id="plv:ERIC2_c03260"/>
<evidence type="ECO:0000256" key="2">
    <source>
        <dbReference type="ARBA" id="ARBA00022475"/>
    </source>
</evidence>
<evidence type="ECO:0000256" key="8">
    <source>
        <dbReference type="ARBA" id="ARBA00023098"/>
    </source>
</evidence>
<dbReference type="InterPro" id="IPR027379">
    <property type="entry name" value="CLS_N"/>
</dbReference>
<dbReference type="EMBL" id="CP003355">
    <property type="protein sequence ID" value="AHD04188.1"/>
    <property type="molecule type" value="Genomic_DNA"/>
</dbReference>
<dbReference type="Proteomes" id="UP000029431">
    <property type="component" value="Chromosome"/>
</dbReference>
<dbReference type="AlphaFoldDB" id="V9W255"/>
<proteinExistence type="inferred from homology"/>
<dbReference type="InterPro" id="IPR025202">
    <property type="entry name" value="PLD-like_dom"/>
</dbReference>
<dbReference type="GO" id="GO:0005886">
    <property type="term" value="C:plasma membrane"/>
    <property type="evidence" value="ECO:0007669"/>
    <property type="project" value="UniProtKB-SubCell"/>
</dbReference>
<sequence length="494" mass="57103">MYYNKSKLKRGKGETPALLWLVIVLLLFIFQIITILVSEFRHPSKAMAWLMILFVFPLIGFIMYYFLAKEYTQRKIVQRKKGYKMLDELKRELVRQSRSIKIEKDKYSGTILEEPRLFALLYSIPGSPITQHNEVTVLKNAASTYTSMMEEIEKAEDHIHFEFYTIRHDEIGKQFQRLLIRKALQGVKVRVIFDGIGSYKLSGFYVNELKKAGVEVYCFLPVLFAFFDKRMNYRNHRKILIVDGKIGFLGGMNIGDEYLGGNPKLGFWRDTHLKLEGDSVYYLQQTFLTDWSFVSNQKLSDSKYFPEHQCPGTKAVQVIPSGPDGEWDSILESIFGGITTAKKRIYITSPYFIPNEAILMGLKTAAMSGVDVKIIIPGVNDSRIVQYANLSYVQELLDSGVEMYQYQRGFIHAKIIIVDTLFASVGSANMDVRSFYNNFEINALLFDKVTIERLHKDFINDLKDSIQIIPSQFEKRPRFQKVKEAMAHMIDPLF</sequence>
<comment type="function">
    <text evidence="12">Catalyzes the reversible phosphatidyl group transfer from one phosphatidylglycerol molecule to another to form cardiolipin (CL) (diphosphatidylglycerol) and glycerol.</text>
</comment>
<feature type="active site" evidence="12">
    <location>
        <position position="412"/>
    </location>
</feature>
<feature type="domain" description="PLD phosphodiesterase" evidence="14">
    <location>
        <begin position="407"/>
        <end position="434"/>
    </location>
</feature>
<protein>
    <recommendedName>
        <fullName evidence="12 13">Cardiolipin synthase</fullName>
        <shortName evidence="12">CL synthase</shortName>
        <ecNumber evidence="12 13">2.7.8.-</ecNumber>
    </recommendedName>
</protein>
<evidence type="ECO:0000256" key="9">
    <source>
        <dbReference type="ARBA" id="ARBA00023136"/>
    </source>
</evidence>
<feature type="transmembrane region" description="Helical" evidence="12">
    <location>
        <begin position="49"/>
        <end position="67"/>
    </location>
</feature>
<dbReference type="HAMAP" id="MF_01916">
    <property type="entry name" value="Cardiolipin_synth_Cls"/>
    <property type="match status" value="1"/>
</dbReference>
<dbReference type="FunFam" id="3.30.870.10:FF:000014">
    <property type="entry name" value="Cardiolipin synthase"/>
    <property type="match status" value="1"/>
</dbReference>
<dbReference type="Gene3D" id="3.30.870.10">
    <property type="entry name" value="Endonuclease Chain A"/>
    <property type="match status" value="2"/>
</dbReference>
<comment type="subcellular location">
    <subcellularLocation>
        <location evidence="1 12">Cell membrane</location>
        <topology evidence="1 12">Multi-pass membrane protein</topology>
    </subcellularLocation>
</comment>
<name>V9W255_9BACL</name>
<evidence type="ECO:0000256" key="3">
    <source>
        <dbReference type="ARBA" id="ARBA00022516"/>
    </source>
</evidence>
<comment type="similarity">
    <text evidence="12">Belongs to the phospholipase D family. Cardiolipin synthase subfamily.</text>
</comment>
<dbReference type="HOGENOM" id="CLU_038053_1_2_9"/>
<comment type="catalytic activity">
    <reaction evidence="12">
        <text>2 a 1,2-diacyl-sn-glycero-3-phospho-(1'-sn-glycerol) = a cardiolipin + glycerol</text>
        <dbReference type="Rhea" id="RHEA:31451"/>
        <dbReference type="ChEBI" id="CHEBI:17754"/>
        <dbReference type="ChEBI" id="CHEBI:62237"/>
        <dbReference type="ChEBI" id="CHEBI:64716"/>
    </reaction>
</comment>
<dbReference type="NCBIfam" id="TIGR04265">
    <property type="entry name" value="bac_cardiolipin"/>
    <property type="match status" value="1"/>
</dbReference>
<evidence type="ECO:0000256" key="7">
    <source>
        <dbReference type="ARBA" id="ARBA00022989"/>
    </source>
</evidence>
<keyword evidence="4 12" id="KW-0808">Transferase</keyword>
<dbReference type="InterPro" id="IPR030874">
    <property type="entry name" value="Cardiolipin_synth_Firmi"/>
</dbReference>
<keyword evidence="8 12" id="KW-0443">Lipid metabolism</keyword>
<dbReference type="Pfam" id="PF13091">
    <property type="entry name" value="PLDc_2"/>
    <property type="match status" value="2"/>
</dbReference>
<dbReference type="InterPro" id="IPR022924">
    <property type="entry name" value="Cardiolipin_synthase"/>
</dbReference>
<dbReference type="PANTHER" id="PTHR21248:SF22">
    <property type="entry name" value="PHOSPHOLIPASE D"/>
    <property type="match status" value="1"/>
</dbReference>
<keyword evidence="2 12" id="KW-1003">Cell membrane</keyword>
<feature type="active site" evidence="12">
    <location>
        <position position="238"/>
    </location>
</feature>
<feature type="active site" evidence="12">
    <location>
        <position position="414"/>
    </location>
</feature>
<evidence type="ECO:0000256" key="1">
    <source>
        <dbReference type="ARBA" id="ARBA00004651"/>
    </source>
</evidence>
<evidence type="ECO:0000256" key="5">
    <source>
        <dbReference type="ARBA" id="ARBA00022692"/>
    </source>
</evidence>
<evidence type="ECO:0000256" key="11">
    <source>
        <dbReference type="ARBA" id="ARBA00023264"/>
    </source>
</evidence>
<dbReference type="PATRIC" id="fig|697284.3.peg.313"/>
<keyword evidence="10 12" id="KW-0594">Phospholipid biosynthesis</keyword>
<keyword evidence="6" id="KW-0677">Repeat</keyword>
<organism evidence="15 16">
    <name type="scientific">Paenibacillus larvae subsp. larvae DSM 25430</name>
    <dbReference type="NCBI Taxonomy" id="697284"/>
    <lineage>
        <taxon>Bacteria</taxon>
        <taxon>Bacillati</taxon>
        <taxon>Bacillota</taxon>
        <taxon>Bacilli</taxon>
        <taxon>Bacillales</taxon>
        <taxon>Paenibacillaceae</taxon>
        <taxon>Paenibacillus</taxon>
    </lineage>
</organism>
<accession>V9W255</accession>
<feature type="active site" evidence="12">
    <location>
        <position position="243"/>
    </location>
</feature>
<evidence type="ECO:0000256" key="13">
    <source>
        <dbReference type="NCBIfam" id="TIGR04265"/>
    </source>
</evidence>
<feature type="domain" description="PLD phosphodiesterase" evidence="14">
    <location>
        <begin position="231"/>
        <end position="258"/>
    </location>
</feature>